<evidence type="ECO:0008006" key="3">
    <source>
        <dbReference type="Google" id="ProtNLM"/>
    </source>
</evidence>
<dbReference type="Proteomes" id="UP001201463">
    <property type="component" value="Unassembled WGS sequence"/>
</dbReference>
<reference evidence="1 2" key="1">
    <citation type="submission" date="2021-12" db="EMBL/GenBank/DDBJ databases">
        <title>Genome seq of p7.</title>
        <authorList>
            <person name="Seo T."/>
        </authorList>
    </citation>
    <scope>NUCLEOTIDE SEQUENCE [LARGE SCALE GENOMIC DNA]</scope>
    <source>
        <strain evidence="1 2">P7</strain>
    </source>
</reference>
<keyword evidence="2" id="KW-1185">Reference proteome</keyword>
<evidence type="ECO:0000313" key="2">
    <source>
        <dbReference type="Proteomes" id="UP001201463"/>
    </source>
</evidence>
<dbReference type="EMBL" id="JAJTWT010000003">
    <property type="protein sequence ID" value="MCE4537106.1"/>
    <property type="molecule type" value="Genomic_DNA"/>
</dbReference>
<organism evidence="1 2">
    <name type="scientific">Pelomonas caseinilytica</name>
    <dbReference type="NCBI Taxonomy" id="2906763"/>
    <lineage>
        <taxon>Bacteria</taxon>
        <taxon>Pseudomonadati</taxon>
        <taxon>Pseudomonadota</taxon>
        <taxon>Betaproteobacteria</taxon>
        <taxon>Burkholderiales</taxon>
        <taxon>Sphaerotilaceae</taxon>
        <taxon>Roseateles</taxon>
    </lineage>
</organism>
<sequence>MNSDDDEMLKAERRRMAAAFGEVLDEPVPARLTALLAAPAVVDLGAERARRRGLPGWAAWGGMAATLVLGTLIGTRLPPAGTDAADAAGGRLVATGAVAQALERQLASAPAAGPVAVQLSFKARDGRWCRSFSTTASAGLACREPDGAWALQQVVAAAPAGGSGMRQAATALPPAVLAAAEAAMAGEALNAEQEKAARDAGWK</sequence>
<protein>
    <recommendedName>
        <fullName evidence="3">Anti-sigma factor NepR domain-containing protein</fullName>
    </recommendedName>
</protein>
<evidence type="ECO:0000313" key="1">
    <source>
        <dbReference type="EMBL" id="MCE4537106.1"/>
    </source>
</evidence>
<comment type="caution">
    <text evidence="1">The sequence shown here is derived from an EMBL/GenBank/DDBJ whole genome shotgun (WGS) entry which is preliminary data.</text>
</comment>
<name>A0ABS8XE44_9BURK</name>
<dbReference type="RefSeq" id="WP_233390879.1">
    <property type="nucleotide sequence ID" value="NZ_JAJTWT010000003.1"/>
</dbReference>
<gene>
    <name evidence="1" type="ORF">LXT12_07570</name>
</gene>
<proteinExistence type="predicted"/>
<accession>A0ABS8XE44</accession>